<name>A0A699UI44_TANCI</name>
<keyword evidence="1" id="KW-0808">Transferase</keyword>
<protein>
    <submittedName>
        <fullName evidence="1">Reverse transcriptase domain-containing protein</fullName>
    </submittedName>
</protein>
<dbReference type="EMBL" id="BKCJ011313130">
    <property type="protein sequence ID" value="GFD19254.1"/>
    <property type="molecule type" value="Genomic_DNA"/>
</dbReference>
<reference evidence="1" key="1">
    <citation type="journal article" date="2019" name="Sci. Rep.">
        <title>Draft genome of Tanacetum cinerariifolium, the natural source of mosquito coil.</title>
        <authorList>
            <person name="Yamashiro T."/>
            <person name="Shiraishi A."/>
            <person name="Satake H."/>
            <person name="Nakayama K."/>
        </authorList>
    </citation>
    <scope>NUCLEOTIDE SEQUENCE</scope>
</reference>
<sequence>DQVIRRCVHGQEAVDILKACHNGPTGGHHGPNYTPKREKFCNGMKSLKIPSKFAKFLTFEASISWGRSRLHEGTSIYSWPSITYRNGLKRKRSPPTTPELFKKF</sequence>
<gene>
    <name evidence="1" type="ORF">Tci_891223</name>
</gene>
<feature type="non-terminal residue" evidence="1">
    <location>
        <position position="1"/>
    </location>
</feature>
<dbReference type="AlphaFoldDB" id="A0A699UI44"/>
<keyword evidence="1" id="KW-0548">Nucleotidyltransferase</keyword>
<organism evidence="1">
    <name type="scientific">Tanacetum cinerariifolium</name>
    <name type="common">Dalmatian daisy</name>
    <name type="synonym">Chrysanthemum cinerariifolium</name>
    <dbReference type="NCBI Taxonomy" id="118510"/>
    <lineage>
        <taxon>Eukaryota</taxon>
        <taxon>Viridiplantae</taxon>
        <taxon>Streptophyta</taxon>
        <taxon>Embryophyta</taxon>
        <taxon>Tracheophyta</taxon>
        <taxon>Spermatophyta</taxon>
        <taxon>Magnoliopsida</taxon>
        <taxon>eudicotyledons</taxon>
        <taxon>Gunneridae</taxon>
        <taxon>Pentapetalae</taxon>
        <taxon>asterids</taxon>
        <taxon>campanulids</taxon>
        <taxon>Asterales</taxon>
        <taxon>Asteraceae</taxon>
        <taxon>Asteroideae</taxon>
        <taxon>Anthemideae</taxon>
        <taxon>Anthemidinae</taxon>
        <taxon>Tanacetum</taxon>
    </lineage>
</organism>
<dbReference type="GO" id="GO:0003964">
    <property type="term" value="F:RNA-directed DNA polymerase activity"/>
    <property type="evidence" value="ECO:0007669"/>
    <property type="project" value="UniProtKB-KW"/>
</dbReference>
<accession>A0A699UI44</accession>
<keyword evidence="1" id="KW-0695">RNA-directed DNA polymerase</keyword>
<comment type="caution">
    <text evidence="1">The sequence shown here is derived from an EMBL/GenBank/DDBJ whole genome shotgun (WGS) entry which is preliminary data.</text>
</comment>
<proteinExistence type="predicted"/>
<evidence type="ECO:0000313" key="1">
    <source>
        <dbReference type="EMBL" id="GFD19254.1"/>
    </source>
</evidence>